<feature type="domain" description="Retrotransposon Copia-like N-terminal" evidence="3">
    <location>
        <begin position="31"/>
        <end position="74"/>
    </location>
</feature>
<evidence type="ECO:0000313" key="4">
    <source>
        <dbReference type="EMBL" id="CAH9074114.1"/>
    </source>
</evidence>
<dbReference type="Pfam" id="PF03732">
    <property type="entry name" value="Retrotrans_gag"/>
    <property type="match status" value="1"/>
</dbReference>
<organism evidence="4 5">
    <name type="scientific">Cuscuta europaea</name>
    <name type="common">European dodder</name>
    <dbReference type="NCBI Taxonomy" id="41803"/>
    <lineage>
        <taxon>Eukaryota</taxon>
        <taxon>Viridiplantae</taxon>
        <taxon>Streptophyta</taxon>
        <taxon>Embryophyta</taxon>
        <taxon>Tracheophyta</taxon>
        <taxon>Spermatophyta</taxon>
        <taxon>Magnoliopsida</taxon>
        <taxon>eudicotyledons</taxon>
        <taxon>Gunneridae</taxon>
        <taxon>Pentapetalae</taxon>
        <taxon>asterids</taxon>
        <taxon>lamiids</taxon>
        <taxon>Solanales</taxon>
        <taxon>Convolvulaceae</taxon>
        <taxon>Cuscuteae</taxon>
        <taxon>Cuscuta</taxon>
        <taxon>Cuscuta subgen. Cuscuta</taxon>
    </lineage>
</organism>
<evidence type="ECO:0000313" key="5">
    <source>
        <dbReference type="Proteomes" id="UP001152484"/>
    </source>
</evidence>
<dbReference type="PANTHER" id="PTHR37610:SF98">
    <property type="entry name" value="TRANSCRIPTION FACTOR INTERACTOR AND REGULATOR CCHC(ZN) FAMILY"/>
    <property type="match status" value="1"/>
</dbReference>
<evidence type="ECO:0000259" key="3">
    <source>
        <dbReference type="Pfam" id="PF14244"/>
    </source>
</evidence>
<feature type="compositionally biased region" description="Basic and acidic residues" evidence="1">
    <location>
        <begin position="253"/>
        <end position="267"/>
    </location>
</feature>
<accession>A0A9P0YRN8</accession>
<evidence type="ECO:0000256" key="1">
    <source>
        <dbReference type="SAM" id="MobiDB-lite"/>
    </source>
</evidence>
<evidence type="ECO:0000259" key="2">
    <source>
        <dbReference type="Pfam" id="PF03732"/>
    </source>
</evidence>
<sequence length="350" mass="39496">MAGDDDTKAINLETNDIVNDSMSPYFIQSRDKPGDVHDTTILRDGNYGDWLDEMSNALYAKNKFGFVNGDILMPPSGSPNLPYWQRANAMVKGWLNSSMEMDLTQSVKFKTAREIWTDLEEGFAKESAPRAYELRCSLSNIRQDGQSISAYFSRLRRVWDEMASTDTTPDCKCGKCSCNISKEIIDSRDRDRLYDFLMGLDDGYAQLKTQILATRSVPTLTAAYHLISESEHHRSISSARKPGGDGTAFYTQTKRESSLGRRPATKEGRSCSYCGRTNHTYDTCFAKKVGCQELSPKLDLMTHVSHVKEENVRWLHSTASTLLLKQHMWTVSKTINLESLMNSSKNLSDL</sequence>
<dbReference type="PANTHER" id="PTHR37610">
    <property type="entry name" value="CCHC-TYPE DOMAIN-CONTAINING PROTEIN"/>
    <property type="match status" value="1"/>
</dbReference>
<feature type="region of interest" description="Disordered" evidence="1">
    <location>
        <begin position="234"/>
        <end position="267"/>
    </location>
</feature>
<dbReference type="Proteomes" id="UP001152484">
    <property type="component" value="Unassembled WGS sequence"/>
</dbReference>
<protein>
    <recommendedName>
        <fullName evidence="6">Retrotransposon Copia-like N-terminal domain-containing protein</fullName>
    </recommendedName>
</protein>
<dbReference type="AlphaFoldDB" id="A0A9P0YRN8"/>
<reference evidence="4" key="1">
    <citation type="submission" date="2022-07" db="EMBL/GenBank/DDBJ databases">
        <authorList>
            <person name="Macas J."/>
            <person name="Novak P."/>
            <person name="Neumann P."/>
        </authorList>
    </citation>
    <scope>NUCLEOTIDE SEQUENCE</scope>
</reference>
<proteinExistence type="predicted"/>
<dbReference type="Pfam" id="PF14244">
    <property type="entry name" value="Retrotran_gag_3"/>
    <property type="match status" value="1"/>
</dbReference>
<dbReference type="OrthoDB" id="1058471at2759"/>
<dbReference type="InterPro" id="IPR005162">
    <property type="entry name" value="Retrotrans_gag_dom"/>
</dbReference>
<dbReference type="InterPro" id="IPR029472">
    <property type="entry name" value="Copia-like_N"/>
</dbReference>
<name>A0A9P0YRN8_CUSEU</name>
<feature type="domain" description="Retrotransposon gag" evidence="2">
    <location>
        <begin position="110"/>
        <end position="164"/>
    </location>
</feature>
<keyword evidence="5" id="KW-1185">Reference proteome</keyword>
<gene>
    <name evidence="4" type="ORF">CEURO_LOCUS5020</name>
</gene>
<comment type="caution">
    <text evidence="4">The sequence shown here is derived from an EMBL/GenBank/DDBJ whole genome shotgun (WGS) entry which is preliminary data.</text>
</comment>
<evidence type="ECO:0008006" key="6">
    <source>
        <dbReference type="Google" id="ProtNLM"/>
    </source>
</evidence>
<dbReference type="EMBL" id="CAMAPE010000009">
    <property type="protein sequence ID" value="CAH9074114.1"/>
    <property type="molecule type" value="Genomic_DNA"/>
</dbReference>